<proteinExistence type="predicted"/>
<organism evidence="1 2">
    <name type="scientific">Bacillus cereus</name>
    <dbReference type="NCBI Taxonomy" id="1396"/>
    <lineage>
        <taxon>Bacteria</taxon>
        <taxon>Bacillati</taxon>
        <taxon>Bacillota</taxon>
        <taxon>Bacilli</taxon>
        <taxon>Bacillales</taxon>
        <taxon>Bacillaceae</taxon>
        <taxon>Bacillus</taxon>
        <taxon>Bacillus cereus group</taxon>
    </lineage>
</organism>
<sequence length="62" mass="7414">YIKTAKFAPKPSDMIKNQEHKVAPNIQETRAYWSKYIQDQLATKEEREVYLKEMRSILGIER</sequence>
<feature type="non-terminal residue" evidence="1">
    <location>
        <position position="1"/>
    </location>
</feature>
<evidence type="ECO:0000313" key="1">
    <source>
        <dbReference type="EMBL" id="PGS70584.1"/>
    </source>
</evidence>
<dbReference type="EMBL" id="NULI01000162">
    <property type="protein sequence ID" value="PGS70584.1"/>
    <property type="molecule type" value="Genomic_DNA"/>
</dbReference>
<evidence type="ECO:0000313" key="2">
    <source>
        <dbReference type="Proteomes" id="UP000224203"/>
    </source>
</evidence>
<dbReference type="AlphaFoldDB" id="A0A9X7CJK5"/>
<gene>
    <name evidence="1" type="ORF">COC69_25885</name>
</gene>
<comment type="caution">
    <text evidence="1">The sequence shown here is derived from an EMBL/GenBank/DDBJ whole genome shotgun (WGS) entry which is preliminary data.</text>
</comment>
<name>A0A9X7CJK5_BACCE</name>
<reference evidence="1 2" key="1">
    <citation type="submission" date="2017-09" db="EMBL/GenBank/DDBJ databases">
        <title>Large-scale bioinformatics analysis of Bacillus genomes uncovers conserved roles of natural products in bacterial physiology.</title>
        <authorList>
            <consortium name="Agbiome Team Llc"/>
            <person name="Bleich R.M."/>
            <person name="Grubbs K.J."/>
            <person name="Santa Maria K.C."/>
            <person name="Allen S.E."/>
            <person name="Farag S."/>
            <person name="Shank E.A."/>
            <person name="Bowers A."/>
        </authorList>
    </citation>
    <scope>NUCLEOTIDE SEQUENCE [LARGE SCALE GENOMIC DNA]</scope>
    <source>
        <strain evidence="1 2">AFS041711</strain>
    </source>
</reference>
<protein>
    <submittedName>
        <fullName evidence="1">Uncharacterized protein</fullName>
    </submittedName>
</protein>
<dbReference type="Proteomes" id="UP000224203">
    <property type="component" value="Unassembled WGS sequence"/>
</dbReference>
<accession>A0A9X7CJK5</accession>